<reference evidence="3 4" key="1">
    <citation type="submission" date="2019-07" db="EMBL/GenBank/DDBJ databases">
        <title>Genomics analysis of Aphanomyces spp. identifies a new class of oomycete effector associated with host adaptation.</title>
        <authorList>
            <person name="Gaulin E."/>
        </authorList>
    </citation>
    <scope>NUCLEOTIDE SEQUENCE [LARGE SCALE GENOMIC DNA]</scope>
    <source>
        <strain evidence="3 4">ATCC 201684</strain>
    </source>
</reference>
<evidence type="ECO:0000313" key="4">
    <source>
        <dbReference type="Proteomes" id="UP000481153"/>
    </source>
</evidence>
<keyword evidence="2" id="KW-0732">Signal</keyword>
<feature type="signal peptide" evidence="2">
    <location>
        <begin position="1"/>
        <end position="15"/>
    </location>
</feature>
<evidence type="ECO:0000256" key="2">
    <source>
        <dbReference type="SAM" id="SignalP"/>
    </source>
</evidence>
<gene>
    <name evidence="3" type="ORF">Ae201684_007406</name>
</gene>
<name>A0A6G0X8S9_9STRA</name>
<dbReference type="VEuPathDB" id="FungiDB:AeMF1_021253"/>
<proteinExistence type="predicted"/>
<accession>A0A6G0X8S9</accession>
<feature type="compositionally biased region" description="Low complexity" evidence="1">
    <location>
        <begin position="179"/>
        <end position="214"/>
    </location>
</feature>
<dbReference type="Proteomes" id="UP000481153">
    <property type="component" value="Unassembled WGS sequence"/>
</dbReference>
<dbReference type="EMBL" id="VJMJ01000089">
    <property type="protein sequence ID" value="KAF0736387.1"/>
    <property type="molecule type" value="Genomic_DNA"/>
</dbReference>
<organism evidence="3 4">
    <name type="scientific">Aphanomyces euteiches</name>
    <dbReference type="NCBI Taxonomy" id="100861"/>
    <lineage>
        <taxon>Eukaryota</taxon>
        <taxon>Sar</taxon>
        <taxon>Stramenopiles</taxon>
        <taxon>Oomycota</taxon>
        <taxon>Saprolegniomycetes</taxon>
        <taxon>Saprolegniales</taxon>
        <taxon>Verrucalvaceae</taxon>
        <taxon>Aphanomyces</taxon>
    </lineage>
</organism>
<keyword evidence="4" id="KW-1185">Reference proteome</keyword>
<evidence type="ECO:0000313" key="3">
    <source>
        <dbReference type="EMBL" id="KAF0736387.1"/>
    </source>
</evidence>
<protein>
    <recommendedName>
        <fullName evidence="5">EGF-like domain-containing protein</fullName>
    </recommendedName>
</protein>
<comment type="caution">
    <text evidence="3">The sequence shown here is derived from an EMBL/GenBank/DDBJ whole genome shotgun (WGS) entry which is preliminary data.</text>
</comment>
<dbReference type="AlphaFoldDB" id="A0A6G0X8S9"/>
<feature type="region of interest" description="Disordered" evidence="1">
    <location>
        <begin position="174"/>
        <end position="214"/>
    </location>
</feature>
<sequence>MKLASVLVATTALAAQTTNKPNATAKPNVTAETCKLQFLSPCKSDSQCGTLNGFNLTCIKSGSNMQCSCKGGAKKCQVGSTSDDVAYAFDACTESRRCVDGGGYKYLDDVALASGKPVCEEKLYCVQEQNNNTEGIVLTSQCLTCSSCRQMNTKSNSENGYARFDCDKICPTPPPTPAPTTTEAPETDAPTTRPSKLTTTASPTSTVSSGGTVPSGVAKSTAAASFMVGVVSVMAFALSLL</sequence>
<evidence type="ECO:0000256" key="1">
    <source>
        <dbReference type="SAM" id="MobiDB-lite"/>
    </source>
</evidence>
<feature type="chain" id="PRO_5026069027" description="EGF-like domain-containing protein" evidence="2">
    <location>
        <begin position="16"/>
        <end position="241"/>
    </location>
</feature>
<evidence type="ECO:0008006" key="5">
    <source>
        <dbReference type="Google" id="ProtNLM"/>
    </source>
</evidence>